<dbReference type="InterPro" id="IPR023772">
    <property type="entry name" value="DNA-bd_HTH_TetR-type_CS"/>
</dbReference>
<reference evidence="3" key="1">
    <citation type="journal article" date="2014" name="Front. Microbiol.">
        <title>High frequency of phylogenetically diverse reductive dehalogenase-homologous genes in deep subseafloor sedimentary metagenomes.</title>
        <authorList>
            <person name="Kawai M."/>
            <person name="Futagami T."/>
            <person name="Toyoda A."/>
            <person name="Takaki Y."/>
            <person name="Nishi S."/>
            <person name="Hori S."/>
            <person name="Arai W."/>
            <person name="Tsubouchi T."/>
            <person name="Morono Y."/>
            <person name="Uchiyama I."/>
            <person name="Ito T."/>
            <person name="Fujiyama A."/>
            <person name="Inagaki F."/>
            <person name="Takami H."/>
        </authorList>
    </citation>
    <scope>NUCLEOTIDE SEQUENCE</scope>
    <source>
        <strain evidence="3">Expedition CK06-06</strain>
    </source>
</reference>
<dbReference type="PANTHER" id="PTHR43479:SF11">
    <property type="entry name" value="ACREF_ENVCD OPERON REPRESSOR-RELATED"/>
    <property type="match status" value="1"/>
</dbReference>
<dbReference type="InterPro" id="IPR001647">
    <property type="entry name" value="HTH_TetR"/>
</dbReference>
<dbReference type="Gene3D" id="1.10.357.10">
    <property type="entry name" value="Tetracycline Repressor, domain 2"/>
    <property type="match status" value="1"/>
</dbReference>
<dbReference type="SUPFAM" id="SSF46689">
    <property type="entry name" value="Homeodomain-like"/>
    <property type="match status" value="1"/>
</dbReference>
<comment type="caution">
    <text evidence="3">The sequence shown here is derived from an EMBL/GenBank/DDBJ whole genome shotgun (WGS) entry which is preliminary data.</text>
</comment>
<dbReference type="PRINTS" id="PR00455">
    <property type="entry name" value="HTHTETR"/>
</dbReference>
<dbReference type="InterPro" id="IPR049149">
    <property type="entry name" value="TetR/AcrR_C"/>
</dbReference>
<dbReference type="InterPro" id="IPR009057">
    <property type="entry name" value="Homeodomain-like_sf"/>
</dbReference>
<dbReference type="PROSITE" id="PS01081">
    <property type="entry name" value="HTH_TETR_1"/>
    <property type="match status" value="1"/>
</dbReference>
<feature type="domain" description="HTH tetR-type" evidence="2">
    <location>
        <begin position="9"/>
        <end position="69"/>
    </location>
</feature>
<dbReference type="AlphaFoldDB" id="X1DCV6"/>
<dbReference type="PROSITE" id="PS50977">
    <property type="entry name" value="HTH_TETR_2"/>
    <property type="match status" value="1"/>
</dbReference>
<dbReference type="GO" id="GO:0003677">
    <property type="term" value="F:DNA binding"/>
    <property type="evidence" value="ECO:0007669"/>
    <property type="project" value="UniProtKB-KW"/>
</dbReference>
<dbReference type="Pfam" id="PF21303">
    <property type="entry name" value="TetR_C_39"/>
    <property type="match status" value="1"/>
</dbReference>
<organism evidence="3">
    <name type="scientific">marine sediment metagenome</name>
    <dbReference type="NCBI Taxonomy" id="412755"/>
    <lineage>
        <taxon>unclassified sequences</taxon>
        <taxon>metagenomes</taxon>
        <taxon>ecological metagenomes</taxon>
    </lineage>
</organism>
<dbReference type="Pfam" id="PF00440">
    <property type="entry name" value="TetR_N"/>
    <property type="match status" value="1"/>
</dbReference>
<gene>
    <name evidence="3" type="ORF">S01H4_55322</name>
</gene>
<evidence type="ECO:0000256" key="1">
    <source>
        <dbReference type="ARBA" id="ARBA00023125"/>
    </source>
</evidence>
<name>X1DCV6_9ZZZZ</name>
<proteinExistence type="predicted"/>
<dbReference type="PANTHER" id="PTHR43479">
    <property type="entry name" value="ACREF/ENVCD OPERON REPRESSOR-RELATED"/>
    <property type="match status" value="1"/>
</dbReference>
<protein>
    <recommendedName>
        <fullName evidence="2">HTH tetR-type domain-containing protein</fullName>
    </recommendedName>
</protein>
<accession>X1DCV6</accession>
<evidence type="ECO:0000313" key="3">
    <source>
        <dbReference type="EMBL" id="GAH18027.1"/>
    </source>
</evidence>
<sequence length="227" mass="26336">MARITKEYHVRKNELLDAAQELFFTKGYKQTSIESIIKKIGVAKGTFYYYFKSKEDLMDKLVKRMTNQILSEIKKITERTDLNALAKLNRAYITARNVKLENIDLIKLYLKVLYKDENIILRHKIYMSNIDLLVPEFAKIISQGVKEKIFNTPFPHKAAKLIFELAQALSDSTVKLFLEMDGNPEIIEKFEKEIDIYEDGIERIIGAKKGSINIVDRRVIKNISGKI</sequence>
<dbReference type="InterPro" id="IPR050624">
    <property type="entry name" value="HTH-type_Tx_Regulator"/>
</dbReference>
<keyword evidence="1" id="KW-0238">DNA-binding</keyword>
<feature type="non-terminal residue" evidence="3">
    <location>
        <position position="227"/>
    </location>
</feature>
<dbReference type="EMBL" id="BART01031915">
    <property type="protein sequence ID" value="GAH18027.1"/>
    <property type="molecule type" value="Genomic_DNA"/>
</dbReference>
<evidence type="ECO:0000259" key="2">
    <source>
        <dbReference type="PROSITE" id="PS50977"/>
    </source>
</evidence>